<dbReference type="Pfam" id="PF00072">
    <property type="entry name" value="Response_reg"/>
    <property type="match status" value="1"/>
</dbReference>
<gene>
    <name evidence="3" type="ORF">E0D97_04100</name>
</gene>
<evidence type="ECO:0000313" key="3">
    <source>
        <dbReference type="EMBL" id="TCD16606.1"/>
    </source>
</evidence>
<evidence type="ECO:0000313" key="4">
    <source>
        <dbReference type="Proteomes" id="UP000291301"/>
    </source>
</evidence>
<dbReference type="SUPFAM" id="SSF52172">
    <property type="entry name" value="CheY-like"/>
    <property type="match status" value="1"/>
</dbReference>
<keyword evidence="4" id="KW-1185">Reference proteome</keyword>
<sequence>MATVLVVDDDQFDRSLIVRNLMRVLPDADIVEVSDSGKAVQVFQDKKPKLAVLDIRMPAPDGFDVLSEIRANPEYDGCSVIMLSGSTSANDVQRSRNLGANDYEVKPDSLGGYRELAEKLASNWL</sequence>
<dbReference type="EMBL" id="SJST01000001">
    <property type="protein sequence ID" value="TCD16606.1"/>
    <property type="molecule type" value="Genomic_DNA"/>
</dbReference>
<evidence type="ECO:0000259" key="2">
    <source>
        <dbReference type="PROSITE" id="PS50110"/>
    </source>
</evidence>
<dbReference type="InterPro" id="IPR011006">
    <property type="entry name" value="CheY-like_superfamily"/>
</dbReference>
<comment type="caution">
    <text evidence="3">The sequence shown here is derived from an EMBL/GenBank/DDBJ whole genome shotgun (WGS) entry which is preliminary data.</text>
</comment>
<dbReference type="GO" id="GO:0000160">
    <property type="term" value="P:phosphorelay signal transduction system"/>
    <property type="evidence" value="ECO:0007669"/>
    <property type="project" value="InterPro"/>
</dbReference>
<reference evidence="3 4" key="1">
    <citation type="journal article" date="2015" name="Antonie Van Leeuwenhoek">
        <title>Oricola cellulosilytica gen. nov., sp. nov., a cellulose-degrading bacterium of the family Phyllobacteriaceae isolated from surface seashore water, and emended descriptions of Mesorhizobium loti and Phyllobacterium myrsinacearum.</title>
        <authorList>
            <person name="Hameed A."/>
            <person name="Shahina M."/>
            <person name="Lai W.A."/>
            <person name="Lin S.Y."/>
            <person name="Young L.S."/>
            <person name="Liu Y.C."/>
            <person name="Hsu Y.H."/>
            <person name="Young C.C."/>
        </authorList>
    </citation>
    <scope>NUCLEOTIDE SEQUENCE [LARGE SCALE GENOMIC DNA]</scope>
    <source>
        <strain evidence="3 4">KCTC 52183</strain>
    </source>
</reference>
<dbReference type="InterPro" id="IPR052893">
    <property type="entry name" value="TCS_response_regulator"/>
</dbReference>
<dbReference type="Gene3D" id="3.40.50.2300">
    <property type="match status" value="1"/>
</dbReference>
<dbReference type="Proteomes" id="UP000291301">
    <property type="component" value="Unassembled WGS sequence"/>
</dbReference>
<keyword evidence="1" id="KW-0597">Phosphoprotein</keyword>
<feature type="modified residue" description="4-aspartylphosphate" evidence="1">
    <location>
        <position position="54"/>
    </location>
</feature>
<organism evidence="3 4">
    <name type="scientific">Oricola cellulosilytica</name>
    <dbReference type="NCBI Taxonomy" id="1429082"/>
    <lineage>
        <taxon>Bacteria</taxon>
        <taxon>Pseudomonadati</taxon>
        <taxon>Pseudomonadota</taxon>
        <taxon>Alphaproteobacteria</taxon>
        <taxon>Hyphomicrobiales</taxon>
        <taxon>Ahrensiaceae</taxon>
        <taxon>Oricola</taxon>
    </lineage>
</organism>
<protein>
    <submittedName>
        <fullName evidence="3">Response regulator</fullName>
    </submittedName>
</protein>
<dbReference type="PROSITE" id="PS50110">
    <property type="entry name" value="RESPONSE_REGULATORY"/>
    <property type="match status" value="1"/>
</dbReference>
<feature type="domain" description="Response regulatory" evidence="2">
    <location>
        <begin position="3"/>
        <end position="121"/>
    </location>
</feature>
<name>A0A4R0PFJ1_9HYPH</name>
<dbReference type="OrthoDB" id="9793549at2"/>
<accession>A0A4R0PFJ1</accession>
<proteinExistence type="predicted"/>
<dbReference type="PANTHER" id="PTHR44520">
    <property type="entry name" value="RESPONSE REGULATOR RCP1-RELATED"/>
    <property type="match status" value="1"/>
</dbReference>
<dbReference type="SMART" id="SM00448">
    <property type="entry name" value="REC"/>
    <property type="match status" value="1"/>
</dbReference>
<dbReference type="RefSeq" id="WP_131565616.1">
    <property type="nucleotide sequence ID" value="NZ_JAINFK010000001.1"/>
</dbReference>
<dbReference type="AlphaFoldDB" id="A0A4R0PFJ1"/>
<evidence type="ECO:0000256" key="1">
    <source>
        <dbReference type="PROSITE-ProRule" id="PRU00169"/>
    </source>
</evidence>
<dbReference type="InterPro" id="IPR001789">
    <property type="entry name" value="Sig_transdc_resp-reg_receiver"/>
</dbReference>